<accession>A0AA38HWU4</accession>
<name>A0AA38HWU4_9CUCU</name>
<reference evidence="1" key="1">
    <citation type="journal article" date="2023" name="G3 (Bethesda)">
        <title>Whole genome assemblies of Zophobas morio and Tenebrio molitor.</title>
        <authorList>
            <person name="Kaur S."/>
            <person name="Stinson S.A."/>
            <person name="diCenzo G.C."/>
        </authorList>
    </citation>
    <scope>NUCLEOTIDE SEQUENCE</scope>
    <source>
        <strain evidence="1">QUZm001</strain>
    </source>
</reference>
<dbReference type="Proteomes" id="UP001168821">
    <property type="component" value="Unassembled WGS sequence"/>
</dbReference>
<proteinExistence type="predicted"/>
<protein>
    <submittedName>
        <fullName evidence="1">Uncharacterized protein</fullName>
    </submittedName>
</protein>
<dbReference type="AlphaFoldDB" id="A0AA38HWU4"/>
<gene>
    <name evidence="1" type="ORF">Zmor_022810</name>
</gene>
<evidence type="ECO:0000313" key="1">
    <source>
        <dbReference type="EMBL" id="KAJ3645123.1"/>
    </source>
</evidence>
<evidence type="ECO:0000313" key="2">
    <source>
        <dbReference type="Proteomes" id="UP001168821"/>
    </source>
</evidence>
<organism evidence="1 2">
    <name type="scientific">Zophobas morio</name>
    <dbReference type="NCBI Taxonomy" id="2755281"/>
    <lineage>
        <taxon>Eukaryota</taxon>
        <taxon>Metazoa</taxon>
        <taxon>Ecdysozoa</taxon>
        <taxon>Arthropoda</taxon>
        <taxon>Hexapoda</taxon>
        <taxon>Insecta</taxon>
        <taxon>Pterygota</taxon>
        <taxon>Neoptera</taxon>
        <taxon>Endopterygota</taxon>
        <taxon>Coleoptera</taxon>
        <taxon>Polyphaga</taxon>
        <taxon>Cucujiformia</taxon>
        <taxon>Tenebrionidae</taxon>
        <taxon>Zophobas</taxon>
    </lineage>
</organism>
<sequence>MAEAPGNPHKINILPRLILKTSLSRKTCEFHTDAIKEQPYIIELPGAATSVCPGRSTGVLPRLLLGGRKSRSEVRFRVETVAFMGLIRARYEILIYGVYLQVSHCCRQTNSPRENSV</sequence>
<dbReference type="EMBL" id="JALNTZ010000007">
    <property type="protein sequence ID" value="KAJ3645123.1"/>
    <property type="molecule type" value="Genomic_DNA"/>
</dbReference>
<comment type="caution">
    <text evidence="1">The sequence shown here is derived from an EMBL/GenBank/DDBJ whole genome shotgun (WGS) entry which is preliminary data.</text>
</comment>
<keyword evidence="2" id="KW-1185">Reference proteome</keyword>